<keyword evidence="1" id="KW-0732">Signal</keyword>
<evidence type="ECO:0000313" key="3">
    <source>
        <dbReference type="Proteomes" id="UP000722485"/>
    </source>
</evidence>
<keyword evidence="3" id="KW-1185">Reference proteome</keyword>
<dbReference type="EMBL" id="JAANBB010000814">
    <property type="protein sequence ID" value="KAF7533651.1"/>
    <property type="molecule type" value="Genomic_DNA"/>
</dbReference>
<feature type="chain" id="PRO_5040256056" evidence="1">
    <location>
        <begin position="17"/>
        <end position="304"/>
    </location>
</feature>
<dbReference type="OrthoDB" id="5298048at2759"/>
<organism evidence="2 3">
    <name type="scientific">Cylindrodendrum hubeiense</name>
    <dbReference type="NCBI Taxonomy" id="595255"/>
    <lineage>
        <taxon>Eukaryota</taxon>
        <taxon>Fungi</taxon>
        <taxon>Dikarya</taxon>
        <taxon>Ascomycota</taxon>
        <taxon>Pezizomycotina</taxon>
        <taxon>Sordariomycetes</taxon>
        <taxon>Hypocreomycetidae</taxon>
        <taxon>Hypocreales</taxon>
        <taxon>Nectriaceae</taxon>
        <taxon>Cylindrodendrum</taxon>
    </lineage>
</organism>
<name>A0A9P5L877_9HYPO</name>
<evidence type="ECO:0000313" key="2">
    <source>
        <dbReference type="EMBL" id="KAF7533651.1"/>
    </source>
</evidence>
<evidence type="ECO:0000256" key="1">
    <source>
        <dbReference type="SAM" id="SignalP"/>
    </source>
</evidence>
<reference evidence="2" key="1">
    <citation type="submission" date="2020-03" db="EMBL/GenBank/DDBJ databases">
        <title>Draft Genome Sequence of Cylindrodendrum hubeiense.</title>
        <authorList>
            <person name="Buettner E."/>
            <person name="Kellner H."/>
        </authorList>
    </citation>
    <scope>NUCLEOTIDE SEQUENCE</scope>
    <source>
        <strain evidence="2">IHI 201604</strain>
    </source>
</reference>
<accession>A0A9P5L877</accession>
<proteinExistence type="predicted"/>
<protein>
    <submittedName>
        <fullName evidence="2">Uncharacterized protein</fullName>
    </submittedName>
</protein>
<sequence length="304" mass="33802">MRLSFFIAATVAASQAYGGHVALFKQGNCSPSSQDGGGSVVEITAENEIWCSPIEGVFTAAASYYNTGLPCEFRLYNNRNCNLNTLSHTIRTDNPTGHCLRATGPAHRYLAMDALCGESFPRRSVKKDASWNETEAETAVDVSDDMSKRALDWSHITNFVGQRFARLRANRRVMDDYAETHHVLTRDYMAVPVAVLTPAAARSLADIFIDTYRDRRTTDETIFYQVGRHTLSLNLTGLIVAGAGGIRDRVMVGPMARDLGNQRLQQMIMALFETMRHNDQHVGYAEYKFEQGAQPSFSINVMVT</sequence>
<dbReference type="AlphaFoldDB" id="A0A9P5L877"/>
<comment type="caution">
    <text evidence="2">The sequence shown here is derived from an EMBL/GenBank/DDBJ whole genome shotgun (WGS) entry which is preliminary data.</text>
</comment>
<gene>
    <name evidence="2" type="ORF">G7Z17_g13477</name>
</gene>
<feature type="signal peptide" evidence="1">
    <location>
        <begin position="1"/>
        <end position="16"/>
    </location>
</feature>
<dbReference type="Proteomes" id="UP000722485">
    <property type="component" value="Unassembled WGS sequence"/>
</dbReference>